<evidence type="ECO:0008006" key="3">
    <source>
        <dbReference type="Google" id="ProtNLM"/>
    </source>
</evidence>
<dbReference type="KEGG" id="lsf:I8J32_006910"/>
<keyword evidence="2" id="KW-1185">Reference proteome</keyword>
<sequence length="151" mass="16053">MEFMEKSSSLLVVTALLLGGCTDSIFGCPDRLIDSTPSPDHAFKAVARECGCKAQNGTYLVAAIVEQQAAGSCSVLEKVAVAAVTTKAGGKNDATGKVTVLWRDPDTLVVRLDRQQQYELRNDPILAHGAPPTQQPPAHSGRPRIVVVNDL</sequence>
<dbReference type="PROSITE" id="PS51257">
    <property type="entry name" value="PROKAR_LIPOPROTEIN"/>
    <property type="match status" value="1"/>
</dbReference>
<accession>A0A974Y1F8</accession>
<organism evidence="1 2">
    <name type="scientific">Agrilutibacter solisilvae</name>
    <dbReference type="NCBI Taxonomy" id="2763317"/>
    <lineage>
        <taxon>Bacteria</taxon>
        <taxon>Pseudomonadati</taxon>
        <taxon>Pseudomonadota</taxon>
        <taxon>Gammaproteobacteria</taxon>
        <taxon>Lysobacterales</taxon>
        <taxon>Lysobacteraceae</taxon>
        <taxon>Agrilutibacter</taxon>
    </lineage>
</organism>
<dbReference type="AlphaFoldDB" id="A0A974Y1F8"/>
<reference evidence="1 2" key="1">
    <citation type="submission" date="2021-03" db="EMBL/GenBank/DDBJ databases">
        <title>Lysobacter sp. nov. isolated from soil of gangwondo yeongwol, south Korea.</title>
        <authorList>
            <person name="Kim K.R."/>
            <person name="Kim K.H."/>
            <person name="Jeon C.O."/>
        </authorList>
    </citation>
    <scope>NUCLEOTIDE SEQUENCE [LARGE SCALE GENOMIC DNA]</scope>
    <source>
        <strain evidence="1 2">R19</strain>
    </source>
</reference>
<proteinExistence type="predicted"/>
<name>A0A974Y1F8_9GAMM</name>
<dbReference type="RefSeq" id="WP_200616314.1">
    <property type="nucleotide sequence ID" value="NZ_CP071518.1"/>
</dbReference>
<dbReference type="Proteomes" id="UP000639274">
    <property type="component" value="Chromosome"/>
</dbReference>
<gene>
    <name evidence="1" type="ORF">I8J32_006910</name>
</gene>
<evidence type="ECO:0000313" key="1">
    <source>
        <dbReference type="EMBL" id="QSX79574.1"/>
    </source>
</evidence>
<protein>
    <recommendedName>
        <fullName evidence="3">Lipoprotein</fullName>
    </recommendedName>
</protein>
<evidence type="ECO:0000313" key="2">
    <source>
        <dbReference type="Proteomes" id="UP000639274"/>
    </source>
</evidence>
<dbReference type="EMBL" id="CP071518">
    <property type="protein sequence ID" value="QSX79574.1"/>
    <property type="molecule type" value="Genomic_DNA"/>
</dbReference>